<keyword evidence="4 8" id="KW-1003">Cell membrane</keyword>
<dbReference type="EMBL" id="SJPL01000001">
    <property type="protein sequence ID" value="TWT69540.1"/>
    <property type="molecule type" value="Genomic_DNA"/>
</dbReference>
<protein>
    <recommendedName>
        <fullName evidence="8">Probable membrane transporter protein</fullName>
    </recommendedName>
</protein>
<feature type="transmembrane region" description="Helical" evidence="8">
    <location>
        <begin position="47"/>
        <end position="67"/>
    </location>
</feature>
<dbReference type="AlphaFoldDB" id="A0A5C5Y2W5"/>
<keyword evidence="5 8" id="KW-0812">Transmembrane</keyword>
<feature type="transmembrane region" description="Helical" evidence="8">
    <location>
        <begin position="12"/>
        <end position="41"/>
    </location>
</feature>
<evidence type="ECO:0000256" key="5">
    <source>
        <dbReference type="ARBA" id="ARBA00022692"/>
    </source>
</evidence>
<sequence>MLTELSIQEILMLAIGAAGIGVSKSGFPGISMLHVVLYAFVFGAKDSTGVLLPMLVVGDCCAIYFFGRKAVWHQVRRLLPPTLVGILIGWQLMDRLNEDLFRVLVGFIILALTIVQVVRMWRPTWFDQVPHQRWFAVLLGLLAGLTTMMANAAGPVVALYLLAVSLPKWELIGTTAWLFLVLNLLKLPLSFQLGLITPSTLAVGAAFAIAIPLGILSGRWLVSRVSQKLFNGILLAFTGIAALRLIGLF</sequence>
<comment type="similarity">
    <text evidence="2 8">Belongs to the 4-toluene sulfonate uptake permease (TSUP) (TC 2.A.102) family.</text>
</comment>
<comment type="subcellular location">
    <subcellularLocation>
        <location evidence="1 8">Cell membrane</location>
        <topology evidence="1 8">Multi-pass membrane protein</topology>
    </subcellularLocation>
</comment>
<dbReference type="InterPro" id="IPR052017">
    <property type="entry name" value="TSUP"/>
</dbReference>
<dbReference type="GO" id="GO:0005886">
    <property type="term" value="C:plasma membrane"/>
    <property type="evidence" value="ECO:0007669"/>
    <property type="project" value="UniProtKB-SubCell"/>
</dbReference>
<dbReference type="PANTHER" id="PTHR30269">
    <property type="entry name" value="TRANSMEMBRANE PROTEIN YFCA"/>
    <property type="match status" value="1"/>
</dbReference>
<evidence type="ECO:0000256" key="4">
    <source>
        <dbReference type="ARBA" id="ARBA00022475"/>
    </source>
</evidence>
<feature type="transmembrane region" description="Helical" evidence="8">
    <location>
        <begin position="134"/>
        <end position="162"/>
    </location>
</feature>
<organism evidence="9 10">
    <name type="scientific">Crateriforma conspicua</name>
    <dbReference type="NCBI Taxonomy" id="2527996"/>
    <lineage>
        <taxon>Bacteria</taxon>
        <taxon>Pseudomonadati</taxon>
        <taxon>Planctomycetota</taxon>
        <taxon>Planctomycetia</taxon>
        <taxon>Planctomycetales</taxon>
        <taxon>Planctomycetaceae</taxon>
        <taxon>Crateriforma</taxon>
    </lineage>
</organism>
<evidence type="ECO:0000256" key="8">
    <source>
        <dbReference type="RuleBase" id="RU363041"/>
    </source>
</evidence>
<keyword evidence="6 8" id="KW-1133">Transmembrane helix</keyword>
<evidence type="ECO:0000256" key="2">
    <source>
        <dbReference type="ARBA" id="ARBA00009142"/>
    </source>
</evidence>
<keyword evidence="10" id="KW-1185">Reference proteome</keyword>
<evidence type="ECO:0000256" key="6">
    <source>
        <dbReference type="ARBA" id="ARBA00022989"/>
    </source>
</evidence>
<evidence type="ECO:0000256" key="7">
    <source>
        <dbReference type="ARBA" id="ARBA00023136"/>
    </source>
</evidence>
<dbReference type="PANTHER" id="PTHR30269:SF23">
    <property type="entry name" value="MEMBRANE TRANSPORTER PROTEIN YDHB-RELATED"/>
    <property type="match status" value="1"/>
</dbReference>
<proteinExistence type="inferred from homology"/>
<dbReference type="Pfam" id="PF01925">
    <property type="entry name" value="TauE"/>
    <property type="match status" value="1"/>
</dbReference>
<name>A0A5C5Y2W5_9PLAN</name>
<feature type="transmembrane region" description="Helical" evidence="8">
    <location>
        <begin position="169"/>
        <end position="189"/>
    </location>
</feature>
<evidence type="ECO:0000313" key="9">
    <source>
        <dbReference type="EMBL" id="TWT69540.1"/>
    </source>
</evidence>
<feature type="transmembrane region" description="Helical" evidence="8">
    <location>
        <begin position="229"/>
        <end position="247"/>
    </location>
</feature>
<comment type="caution">
    <text evidence="9">The sequence shown here is derived from an EMBL/GenBank/DDBJ whole genome shotgun (WGS) entry which is preliminary data.</text>
</comment>
<dbReference type="InterPro" id="IPR002781">
    <property type="entry name" value="TM_pro_TauE-like"/>
</dbReference>
<keyword evidence="7 8" id="KW-0472">Membrane</keyword>
<evidence type="ECO:0000256" key="3">
    <source>
        <dbReference type="ARBA" id="ARBA00022448"/>
    </source>
</evidence>
<feature type="transmembrane region" description="Helical" evidence="8">
    <location>
        <begin position="100"/>
        <end position="122"/>
    </location>
</feature>
<reference evidence="9 10" key="1">
    <citation type="submission" date="2019-02" db="EMBL/GenBank/DDBJ databases">
        <title>Deep-cultivation of Planctomycetes and their phenomic and genomic characterization uncovers novel biology.</title>
        <authorList>
            <person name="Wiegand S."/>
            <person name="Jogler M."/>
            <person name="Boedeker C."/>
            <person name="Pinto D."/>
            <person name="Vollmers J."/>
            <person name="Rivas-Marin E."/>
            <person name="Kohn T."/>
            <person name="Peeters S.H."/>
            <person name="Heuer A."/>
            <person name="Rast P."/>
            <person name="Oberbeckmann S."/>
            <person name="Bunk B."/>
            <person name="Jeske O."/>
            <person name="Meyerdierks A."/>
            <person name="Storesund J.E."/>
            <person name="Kallscheuer N."/>
            <person name="Luecker S."/>
            <person name="Lage O.M."/>
            <person name="Pohl T."/>
            <person name="Merkel B.J."/>
            <person name="Hornburger P."/>
            <person name="Mueller R.-W."/>
            <person name="Bruemmer F."/>
            <person name="Labrenz M."/>
            <person name="Spormann A.M."/>
            <person name="Op Den Camp H."/>
            <person name="Overmann J."/>
            <person name="Amann R."/>
            <person name="Jetten M.S.M."/>
            <person name="Mascher T."/>
            <person name="Medema M.H."/>
            <person name="Devos D.P."/>
            <person name="Kaster A.-K."/>
            <person name="Ovreas L."/>
            <person name="Rohde M."/>
            <person name="Galperin M.Y."/>
            <person name="Jogler C."/>
        </authorList>
    </citation>
    <scope>NUCLEOTIDE SEQUENCE [LARGE SCALE GENOMIC DNA]</scope>
    <source>
        <strain evidence="9 10">Pan14r</strain>
    </source>
</reference>
<dbReference type="OrthoDB" id="9801058at2"/>
<gene>
    <name evidence="9" type="ORF">Pan14r_18280</name>
</gene>
<evidence type="ECO:0000313" key="10">
    <source>
        <dbReference type="Proteomes" id="UP000317238"/>
    </source>
</evidence>
<evidence type="ECO:0000256" key="1">
    <source>
        <dbReference type="ARBA" id="ARBA00004651"/>
    </source>
</evidence>
<accession>A0A5C5Y2W5</accession>
<feature type="transmembrane region" description="Helical" evidence="8">
    <location>
        <begin position="201"/>
        <end position="222"/>
    </location>
</feature>
<dbReference type="Proteomes" id="UP000317238">
    <property type="component" value="Unassembled WGS sequence"/>
</dbReference>
<keyword evidence="3" id="KW-0813">Transport</keyword>